<accession>A0AAN0WA77</accession>
<reference evidence="2" key="1">
    <citation type="submission" date="2015-01" db="EMBL/GenBank/DDBJ databases">
        <title>Comparative genome analysis of Bacillus coagulans HM-08, Clostridium butyricum HM-68, Bacillus subtilis HM-66 and Bacillus paralicheniformis BL-09.</title>
        <authorList>
            <person name="Zhang H."/>
        </authorList>
    </citation>
    <scope>NUCLEOTIDE SEQUENCE [LARGE SCALE GENOMIC DNA]</scope>
    <source>
        <strain evidence="2">HM-08</strain>
    </source>
</reference>
<dbReference type="EMBL" id="CP010525">
    <property type="protein sequence ID" value="AJO21510.1"/>
    <property type="molecule type" value="Genomic_DNA"/>
</dbReference>
<name>A0AAN0WA77_HEYCO</name>
<proteinExistence type="predicted"/>
<evidence type="ECO:0000313" key="1">
    <source>
        <dbReference type="EMBL" id="AJO21510.1"/>
    </source>
</evidence>
<dbReference type="Proteomes" id="UP000032024">
    <property type="component" value="Chromosome"/>
</dbReference>
<evidence type="ECO:0000313" key="2">
    <source>
        <dbReference type="Proteomes" id="UP000032024"/>
    </source>
</evidence>
<protein>
    <submittedName>
        <fullName evidence="1">Uncharacterized protein</fullName>
    </submittedName>
</protein>
<organism evidence="1 2">
    <name type="scientific">Heyndrickxia coagulans</name>
    <name type="common">Weizmannia coagulans</name>
    <dbReference type="NCBI Taxonomy" id="1398"/>
    <lineage>
        <taxon>Bacteria</taxon>
        <taxon>Bacillati</taxon>
        <taxon>Bacillota</taxon>
        <taxon>Bacilli</taxon>
        <taxon>Bacillales</taxon>
        <taxon>Bacillaceae</taxon>
        <taxon>Heyndrickxia</taxon>
    </lineage>
</organism>
<sequence length="38" mass="4426">MHDTRIRFKDFKLSLHFLTSRISDEMKMAVGISNASEI</sequence>
<gene>
    <name evidence="1" type="ORF">SB48_HM08orf01092</name>
</gene>
<dbReference type="AlphaFoldDB" id="A0AAN0WA77"/>
<keyword evidence="2" id="KW-1185">Reference proteome</keyword>